<evidence type="ECO:0000313" key="1">
    <source>
        <dbReference type="EMBL" id="SCU71567.1"/>
    </source>
</evidence>
<comment type="caution">
    <text evidence="1">The sequence shown here is derived from an EMBL/GenBank/DDBJ whole genome shotgun (WGS) entry which is preliminary data.</text>
</comment>
<dbReference type="Proteomes" id="UP000195570">
    <property type="component" value="Unassembled WGS sequence"/>
</dbReference>
<dbReference type="VEuPathDB" id="TriTrypDB:TEOVI_000314800"/>
<proteinExistence type="predicted"/>
<organism evidence="1 2">
    <name type="scientific">Trypanosoma equiperdum</name>
    <dbReference type="NCBI Taxonomy" id="5694"/>
    <lineage>
        <taxon>Eukaryota</taxon>
        <taxon>Discoba</taxon>
        <taxon>Euglenozoa</taxon>
        <taxon>Kinetoplastea</taxon>
        <taxon>Metakinetoplastina</taxon>
        <taxon>Trypanosomatida</taxon>
        <taxon>Trypanosomatidae</taxon>
        <taxon>Trypanosoma</taxon>
    </lineage>
</organism>
<protein>
    <submittedName>
        <fullName evidence="1">Leucine-rich repeat-containing protein</fullName>
    </submittedName>
</protein>
<dbReference type="AlphaFoldDB" id="A0A1G4IGM4"/>
<dbReference type="SMR" id="A0A1G4IGM4"/>
<name>A0A1G4IGM4_TRYEQ</name>
<dbReference type="Gene3D" id="3.80.10.10">
    <property type="entry name" value="Ribonuclease Inhibitor"/>
    <property type="match status" value="1"/>
</dbReference>
<dbReference type="RefSeq" id="XP_067082207.1">
    <property type="nucleotide sequence ID" value="XM_067226106.1"/>
</dbReference>
<dbReference type="SUPFAM" id="SSF47473">
    <property type="entry name" value="EF-hand"/>
    <property type="match status" value="1"/>
</dbReference>
<keyword evidence="2" id="KW-1185">Reference proteome</keyword>
<evidence type="ECO:0000313" key="2">
    <source>
        <dbReference type="Proteomes" id="UP000195570"/>
    </source>
</evidence>
<dbReference type="SUPFAM" id="SSF52047">
    <property type="entry name" value="RNI-like"/>
    <property type="match status" value="1"/>
</dbReference>
<dbReference type="InterPro" id="IPR032675">
    <property type="entry name" value="LRR_dom_sf"/>
</dbReference>
<reference evidence="1" key="1">
    <citation type="submission" date="2016-09" db="EMBL/GenBank/DDBJ databases">
        <authorList>
            <person name="Hebert L."/>
            <person name="Moumen B."/>
        </authorList>
    </citation>
    <scope>NUCLEOTIDE SEQUENCE [LARGE SCALE GENOMIC DNA]</scope>
    <source>
        <strain evidence="1">OVI</strain>
    </source>
</reference>
<dbReference type="GeneID" id="92377088"/>
<accession>A0A1G4IGM4</accession>
<sequence>MHSLRSNKQEARVDNDPLQEVDYSYNVQQLQAEFHVLPPSEAYRELCFRHQCKPINSVANLFSSCVGEWNVTTHLDFSQSYIGPKGVRPVVELCKRLPALKSFNCANNYLTNNAVYFISRMAAFHPSLERLELSFNEFISWTGGNFLYELTLCNSNIKEVGVLHTKIPPNVAEEIFRQSRCNCVLVYQAMGRPPKQSSHPEAIHLRAMKRFFNDMQENGTVPASALVEGHRERCRILGEAYDASKYTKAFYDELSSRLPQDNISWEAFIITLKLDGSVYNEEAVKKLRRLFLEFNMEPTAELDGFVEVRDLPAMCTRLNNEHAPSTVIKNMCDVLGLDDTMTLQWDEFLSLMYNSVATNMEHGVNLRMASPHSAVKMLHL</sequence>
<dbReference type="InterPro" id="IPR011992">
    <property type="entry name" value="EF-hand-dom_pair"/>
</dbReference>
<gene>
    <name evidence="1" type="ORF">TEOVI_000314800</name>
</gene>
<dbReference type="EMBL" id="CZPT02001668">
    <property type="protein sequence ID" value="SCU71567.1"/>
    <property type="molecule type" value="Genomic_DNA"/>
</dbReference>